<evidence type="ECO:0000256" key="5">
    <source>
        <dbReference type="ARBA" id="ARBA00077140"/>
    </source>
</evidence>
<evidence type="ECO:0000256" key="2">
    <source>
        <dbReference type="ARBA" id="ARBA00022980"/>
    </source>
</evidence>
<dbReference type="GO" id="GO:0022625">
    <property type="term" value="C:cytosolic large ribosomal subunit"/>
    <property type="evidence" value="ECO:0007669"/>
    <property type="project" value="TreeGrafter"/>
</dbReference>
<reference evidence="8" key="1">
    <citation type="submission" date="2021-01" db="EMBL/GenBank/DDBJ databases">
        <title>Adiantum capillus-veneris genome.</title>
        <authorList>
            <person name="Fang Y."/>
            <person name="Liao Q."/>
        </authorList>
    </citation>
    <scope>NUCLEOTIDE SEQUENCE</scope>
    <source>
        <strain evidence="8">H3</strain>
        <tissue evidence="8">Leaf</tissue>
    </source>
</reference>
<dbReference type="SUPFAM" id="SSF52161">
    <property type="entry name" value="Ribosomal protein L13"/>
    <property type="match status" value="1"/>
</dbReference>
<dbReference type="PROSITE" id="PS00783">
    <property type="entry name" value="RIBOSOMAL_L13"/>
    <property type="match status" value="1"/>
</dbReference>
<dbReference type="PANTHER" id="PTHR11545:SF2">
    <property type="entry name" value="LARGE RIBOSOMAL SUBUNIT PROTEIN UL13M"/>
    <property type="match status" value="1"/>
</dbReference>
<dbReference type="InterPro" id="IPR023563">
    <property type="entry name" value="Ribosomal_uL13_CS"/>
</dbReference>
<organism evidence="8 9">
    <name type="scientific">Adiantum capillus-veneris</name>
    <name type="common">Maidenhair fern</name>
    <dbReference type="NCBI Taxonomy" id="13818"/>
    <lineage>
        <taxon>Eukaryota</taxon>
        <taxon>Viridiplantae</taxon>
        <taxon>Streptophyta</taxon>
        <taxon>Embryophyta</taxon>
        <taxon>Tracheophyta</taxon>
        <taxon>Polypodiopsida</taxon>
        <taxon>Polypodiidae</taxon>
        <taxon>Polypodiales</taxon>
        <taxon>Pteridineae</taxon>
        <taxon>Pteridaceae</taxon>
        <taxon>Vittarioideae</taxon>
        <taxon>Adiantum</taxon>
    </lineage>
</organism>
<evidence type="ECO:0000313" key="8">
    <source>
        <dbReference type="EMBL" id="KAI5082269.1"/>
    </source>
</evidence>
<sequence length="304" mass="34383">MALAVLNSGGATSTTALHSSFKGNPGFLMKKRAMAAVPASQTSRICSIRCKSDTPAKGRFIPAEHRWMYEGIEKLGPDIWNRKTWYPKAADHLNSEKTWYIVDAADKRLGRMASTIAIHIRGKNLATYTPSVDMGAFVIVVNAEKVAVTGKKRSQKLYKRHSGRPGGMKVETFDQLQQRIPERIVEHAVRGMLPKGRLGRQLFTHLKVYKGSEHPHAAQKPVFVNHIMWWLFLNHSCRFSVWTSIPKDASRSLYPEVNFHVSGVARAAVKNNSCFPVNQLRLWLITSWPVLNRNIFITPHFSWP</sequence>
<dbReference type="HAMAP" id="MF_01366">
    <property type="entry name" value="Ribosomal_uL13"/>
    <property type="match status" value="1"/>
</dbReference>
<dbReference type="GO" id="GO:0003735">
    <property type="term" value="F:structural constituent of ribosome"/>
    <property type="evidence" value="ECO:0007669"/>
    <property type="project" value="InterPro"/>
</dbReference>
<proteinExistence type="inferred from homology"/>
<dbReference type="GO" id="GO:0003729">
    <property type="term" value="F:mRNA binding"/>
    <property type="evidence" value="ECO:0007669"/>
    <property type="project" value="TreeGrafter"/>
</dbReference>
<name>A0A9D4ZNT2_ADICA</name>
<dbReference type="Gene3D" id="3.90.1180.10">
    <property type="entry name" value="Ribosomal protein L13"/>
    <property type="match status" value="1"/>
</dbReference>
<dbReference type="Pfam" id="PF00572">
    <property type="entry name" value="Ribosomal_L13"/>
    <property type="match status" value="1"/>
</dbReference>
<dbReference type="GO" id="GO:0006412">
    <property type="term" value="P:translation"/>
    <property type="evidence" value="ECO:0007669"/>
    <property type="project" value="InterPro"/>
</dbReference>
<dbReference type="PANTHER" id="PTHR11545">
    <property type="entry name" value="RIBOSOMAL PROTEIN L13"/>
    <property type="match status" value="1"/>
</dbReference>
<keyword evidence="3 7" id="KW-0687">Ribonucleoprotein</keyword>
<evidence type="ECO:0000256" key="4">
    <source>
        <dbReference type="ARBA" id="ARBA00068945"/>
    </source>
</evidence>
<dbReference type="InterPro" id="IPR005823">
    <property type="entry name" value="Ribosomal_uL13_bac-type"/>
</dbReference>
<dbReference type="InterPro" id="IPR036899">
    <property type="entry name" value="Ribosomal_uL13_sf"/>
</dbReference>
<evidence type="ECO:0000256" key="3">
    <source>
        <dbReference type="ARBA" id="ARBA00023274"/>
    </source>
</evidence>
<dbReference type="InterPro" id="IPR005822">
    <property type="entry name" value="Ribosomal_uL13"/>
</dbReference>
<dbReference type="Proteomes" id="UP000886520">
    <property type="component" value="Chromosome 2"/>
</dbReference>
<dbReference type="OrthoDB" id="274622at2759"/>
<evidence type="ECO:0000256" key="1">
    <source>
        <dbReference type="ARBA" id="ARBA00006227"/>
    </source>
</evidence>
<keyword evidence="9" id="KW-1185">Reference proteome</keyword>
<comment type="caution">
    <text evidence="8">The sequence shown here is derived from an EMBL/GenBank/DDBJ whole genome shotgun (WGS) entry which is preliminary data.</text>
</comment>
<evidence type="ECO:0000313" key="9">
    <source>
        <dbReference type="Proteomes" id="UP000886520"/>
    </source>
</evidence>
<dbReference type="FunFam" id="3.90.1180.10:FF:000001">
    <property type="entry name" value="50S ribosomal protein L13"/>
    <property type="match status" value="1"/>
</dbReference>
<keyword evidence="2 7" id="KW-0689">Ribosomal protein</keyword>
<evidence type="ECO:0000256" key="6">
    <source>
        <dbReference type="ARBA" id="ARBA00082726"/>
    </source>
</evidence>
<comment type="similarity">
    <text evidence="1 7">Belongs to the universal ribosomal protein uL13 family.</text>
</comment>
<evidence type="ECO:0000256" key="7">
    <source>
        <dbReference type="RuleBase" id="RU003877"/>
    </source>
</evidence>
<gene>
    <name evidence="8" type="ORF">GOP47_0002012</name>
</gene>
<dbReference type="EMBL" id="JABFUD020000003">
    <property type="protein sequence ID" value="KAI5082269.1"/>
    <property type="molecule type" value="Genomic_DNA"/>
</dbReference>
<dbReference type="NCBIfam" id="TIGR01066">
    <property type="entry name" value="rplM_bact"/>
    <property type="match status" value="1"/>
</dbReference>
<dbReference type="CDD" id="cd00392">
    <property type="entry name" value="Ribosomal_L13"/>
    <property type="match status" value="1"/>
</dbReference>
<dbReference type="AlphaFoldDB" id="A0A9D4ZNT2"/>
<accession>A0A9D4ZNT2</accession>
<protein>
    <recommendedName>
        <fullName evidence="4">Large ribosomal subunit protein uL13c</fullName>
    </recommendedName>
    <alternativeName>
        <fullName evidence="5">50S ribosomal protein L13, chloroplastic</fullName>
    </alternativeName>
    <alternativeName>
        <fullName evidence="6">CL13</fullName>
    </alternativeName>
</protein>
<dbReference type="GO" id="GO:0017148">
    <property type="term" value="P:negative regulation of translation"/>
    <property type="evidence" value="ECO:0007669"/>
    <property type="project" value="TreeGrafter"/>
</dbReference>